<gene>
    <name evidence="2" type="ORF">METSCH_B01230</name>
</gene>
<accession>A0A4P6XI30</accession>
<feature type="compositionally biased region" description="Acidic residues" evidence="1">
    <location>
        <begin position="758"/>
        <end position="774"/>
    </location>
</feature>
<feature type="compositionally biased region" description="Basic and acidic residues" evidence="1">
    <location>
        <begin position="102"/>
        <end position="122"/>
    </location>
</feature>
<dbReference type="STRING" id="2163413.A0A4P6XI30"/>
<proteinExistence type="predicted"/>
<evidence type="ECO:0000313" key="2">
    <source>
        <dbReference type="EMBL" id="QBM86932.1"/>
    </source>
</evidence>
<evidence type="ECO:0000313" key="3">
    <source>
        <dbReference type="Proteomes" id="UP000292447"/>
    </source>
</evidence>
<feature type="region of interest" description="Disordered" evidence="1">
    <location>
        <begin position="87"/>
        <end position="135"/>
    </location>
</feature>
<organism evidence="2 3">
    <name type="scientific">Metschnikowia aff. pulcherrima</name>
    <dbReference type="NCBI Taxonomy" id="2163413"/>
    <lineage>
        <taxon>Eukaryota</taxon>
        <taxon>Fungi</taxon>
        <taxon>Dikarya</taxon>
        <taxon>Ascomycota</taxon>
        <taxon>Saccharomycotina</taxon>
        <taxon>Pichiomycetes</taxon>
        <taxon>Metschnikowiaceae</taxon>
        <taxon>Metschnikowia</taxon>
    </lineage>
</organism>
<dbReference type="AlphaFoldDB" id="A0A4P6XI30"/>
<reference evidence="3" key="1">
    <citation type="submission" date="2019-03" db="EMBL/GenBank/DDBJ databases">
        <title>Snf2 controls pulcherriminic acid biosynthesis and connects pigmentation and antifungal activity of the yeast Metschnikowia pulcherrima.</title>
        <authorList>
            <person name="Gore-Lloyd D."/>
            <person name="Sumann I."/>
            <person name="Brachmann A.O."/>
            <person name="Schneeberger K."/>
            <person name="Ortiz-Merino R.A."/>
            <person name="Moreno-Beltran M."/>
            <person name="Schlaefli M."/>
            <person name="Kirner P."/>
            <person name="Santos Kron A."/>
            <person name="Wolfe K.H."/>
            <person name="Piel J."/>
            <person name="Ahrens C.H."/>
            <person name="Henk D."/>
            <person name="Freimoser F.M."/>
        </authorList>
    </citation>
    <scope>NUCLEOTIDE SEQUENCE [LARGE SCALE GENOMIC DNA]</scope>
    <source>
        <strain evidence="3">APC 1.2</strain>
    </source>
</reference>
<feature type="region of interest" description="Disordered" evidence="1">
    <location>
        <begin position="748"/>
        <end position="774"/>
    </location>
</feature>
<dbReference type="Proteomes" id="UP000292447">
    <property type="component" value="Chromosome II"/>
</dbReference>
<feature type="compositionally biased region" description="Low complexity" evidence="1">
    <location>
        <begin position="11"/>
        <end position="37"/>
    </location>
</feature>
<protein>
    <submittedName>
        <fullName evidence="2">Uncharacterized protein</fullName>
    </submittedName>
</protein>
<sequence length="774" mass="85986">MAEKNLLENDGTTVKGVTTCKTENGDSLAPSDASSDLTPENYEQGLIPQRSPIDSHDAYLLNLNERTTNGKQPQLLEKVYVSADAQDDERLKQSSVQASPDISRENGKTTDIKSKSDLEKSFGSKTKKRKQAQLDFSGAEGKGPLCLHLKLESKSLSGSTKPSSGCSLSDIEVSADDDIIEIKDDNHFDDSVSDTLSTPKLFVKIPFKQHLLTNGNGVLISRAESFAKAPHSDTSKGQRITFKLKPSVSRTTIIREKNKLARSNPGPIVPLSYQLYDDNLISSPANEAAANEQLAFGYPVKNQPWLFDVTYIMAFLSMFRAVLQIQPLGPADFETGLGFEEESRIEALGSGSSSHTSNVSPSMDLLFRKLLALVLNRKKPILKNGQRSALLELKSKYITLGLPLEWRDDSTIKVTRAPVRELPGDIVDDSKLDISVNETIEFEGPLELVNPFHDADFEKFGLAGVKSADDRCIMLRSLVTWCLSESTVIKQYFTDAVNAQDASGERDNHYAARAIIKGFAHTLEAKKELERKFGKKVKSKQSSDDGYPYYFDPTSDPLEHPLAFRLNEFVVGDLGFHIGRFYLVRMADSTSGRVSSLEQMRNSTKDFASVRLSPPSTFALYVEDVHSILTDSLAEFGVEFDKDGNEVKSRTQVEESHHWYCVATACDELQDFLSHLSSKLGIARNSVNSLPVGSICYKPALHMFHYLSSMLPVLREYEQLSASSVGSGRASRRKQIHYGDLVSWDGEHEDFSAGLDDNYSEQDEQDEQDEEYLE</sequence>
<keyword evidence="3" id="KW-1185">Reference proteome</keyword>
<feature type="region of interest" description="Disordered" evidence="1">
    <location>
        <begin position="1"/>
        <end position="53"/>
    </location>
</feature>
<evidence type="ECO:0000256" key="1">
    <source>
        <dbReference type="SAM" id="MobiDB-lite"/>
    </source>
</evidence>
<dbReference type="EMBL" id="CP034457">
    <property type="protein sequence ID" value="QBM86932.1"/>
    <property type="molecule type" value="Genomic_DNA"/>
</dbReference>
<name>A0A4P6XI30_9ASCO</name>